<keyword evidence="8 10" id="KW-0460">Magnesium</keyword>
<evidence type="ECO:0000256" key="12">
    <source>
        <dbReference type="RuleBase" id="RU003784"/>
    </source>
</evidence>
<gene>
    <name evidence="10" type="primary">miaA</name>
    <name evidence="14" type="ORF">SAMN05720469_1451</name>
</gene>
<dbReference type="Gene3D" id="1.10.20.140">
    <property type="match status" value="1"/>
</dbReference>
<keyword evidence="7 10" id="KW-0067">ATP-binding</keyword>
<dbReference type="AlphaFoldDB" id="A0A1M6YLV4"/>
<evidence type="ECO:0000256" key="10">
    <source>
        <dbReference type="HAMAP-Rule" id="MF_00185"/>
    </source>
</evidence>
<comment type="catalytic activity">
    <reaction evidence="9 10 11">
        <text>adenosine(37) in tRNA + dimethylallyl diphosphate = N(6)-dimethylallyladenosine(37) in tRNA + diphosphate</text>
        <dbReference type="Rhea" id="RHEA:26482"/>
        <dbReference type="Rhea" id="RHEA-COMP:10162"/>
        <dbReference type="Rhea" id="RHEA-COMP:10375"/>
        <dbReference type="ChEBI" id="CHEBI:33019"/>
        <dbReference type="ChEBI" id="CHEBI:57623"/>
        <dbReference type="ChEBI" id="CHEBI:74411"/>
        <dbReference type="ChEBI" id="CHEBI:74415"/>
        <dbReference type="EC" id="2.5.1.75"/>
    </reaction>
</comment>
<dbReference type="GO" id="GO:0052381">
    <property type="term" value="F:tRNA dimethylallyltransferase activity"/>
    <property type="evidence" value="ECO:0007669"/>
    <property type="project" value="UniProtKB-UniRule"/>
</dbReference>
<accession>A0A1M6YLV4</accession>
<dbReference type="Gene3D" id="3.40.50.300">
    <property type="entry name" value="P-loop containing nucleotide triphosphate hydrolases"/>
    <property type="match status" value="1"/>
</dbReference>
<proteinExistence type="inferred from homology"/>
<dbReference type="Proteomes" id="UP000184275">
    <property type="component" value="Unassembled WGS sequence"/>
</dbReference>
<feature type="binding site" evidence="10">
    <location>
        <begin position="9"/>
        <end position="16"/>
    </location>
    <ligand>
        <name>ATP</name>
        <dbReference type="ChEBI" id="CHEBI:30616"/>
    </ligand>
</feature>
<dbReference type="InterPro" id="IPR039657">
    <property type="entry name" value="Dimethylallyltransferase"/>
</dbReference>
<evidence type="ECO:0000256" key="2">
    <source>
        <dbReference type="ARBA" id="ARBA00003213"/>
    </source>
</evidence>
<sequence>MPILCALVGATGVGKTKLSLMLSREFHAEIISMDSRQIYRGFRIGTAQPSAEELRLAVHHLVDFFSPTQNFSAGEFVCRVKKLLNENPKTPYILVGGTGMYLQALTEGLAEIPQVDEGVRKECENYLLNNGVNALYERVKKWDAETAACVSPQDQQRLLRALEVYVQTGRKFSEIRRERRGGIGAVKTFWLDRLRTTLYERIDQRVLNMIENGWKEEVTHLLETVPLSAPAWQSLGYKEWVECIQGRLSERELVEIVQKGSRHYAKRQITWFRNQTRAEKVDLDAELESSFQKIAQKIADR</sequence>
<evidence type="ECO:0000256" key="3">
    <source>
        <dbReference type="ARBA" id="ARBA00005842"/>
    </source>
</evidence>
<keyword evidence="5 10" id="KW-0819">tRNA processing</keyword>
<organism evidence="14 15">
    <name type="scientific">Fibrobacter intestinalis</name>
    <dbReference type="NCBI Taxonomy" id="28122"/>
    <lineage>
        <taxon>Bacteria</taxon>
        <taxon>Pseudomonadati</taxon>
        <taxon>Fibrobacterota</taxon>
        <taxon>Fibrobacteria</taxon>
        <taxon>Fibrobacterales</taxon>
        <taxon>Fibrobacteraceae</taxon>
        <taxon>Fibrobacter</taxon>
    </lineage>
</organism>
<comment type="function">
    <text evidence="2 10 12">Catalyzes the transfer of a dimethylallyl group onto the adenine at position 37 in tRNAs that read codons beginning with uridine, leading to the formation of N6-(dimethylallyl)adenosine (i(6)A).</text>
</comment>
<keyword evidence="15" id="KW-1185">Reference proteome</keyword>
<feature type="region of interest" description="Interaction with substrate tRNA" evidence="10">
    <location>
        <begin position="156"/>
        <end position="160"/>
    </location>
</feature>
<dbReference type="InterPro" id="IPR027417">
    <property type="entry name" value="P-loop_NTPase"/>
</dbReference>
<comment type="similarity">
    <text evidence="3 10 13">Belongs to the IPP transferase family.</text>
</comment>
<evidence type="ECO:0000313" key="15">
    <source>
        <dbReference type="Proteomes" id="UP000184275"/>
    </source>
</evidence>
<feature type="binding site" evidence="10">
    <location>
        <begin position="11"/>
        <end position="16"/>
    </location>
    <ligand>
        <name>substrate</name>
    </ligand>
</feature>
<evidence type="ECO:0000256" key="11">
    <source>
        <dbReference type="RuleBase" id="RU003783"/>
    </source>
</evidence>
<dbReference type="SUPFAM" id="SSF52540">
    <property type="entry name" value="P-loop containing nucleoside triphosphate hydrolases"/>
    <property type="match status" value="1"/>
</dbReference>
<dbReference type="Pfam" id="PF01715">
    <property type="entry name" value="IPPT"/>
    <property type="match status" value="1"/>
</dbReference>
<evidence type="ECO:0000313" key="14">
    <source>
        <dbReference type="EMBL" id="SHL19284.1"/>
    </source>
</evidence>
<evidence type="ECO:0000256" key="4">
    <source>
        <dbReference type="ARBA" id="ARBA00022679"/>
    </source>
</evidence>
<evidence type="ECO:0000256" key="5">
    <source>
        <dbReference type="ARBA" id="ARBA00022694"/>
    </source>
</evidence>
<keyword evidence="4 10" id="KW-0808">Transferase</keyword>
<evidence type="ECO:0000256" key="1">
    <source>
        <dbReference type="ARBA" id="ARBA00001946"/>
    </source>
</evidence>
<evidence type="ECO:0000256" key="8">
    <source>
        <dbReference type="ARBA" id="ARBA00022842"/>
    </source>
</evidence>
<protein>
    <recommendedName>
        <fullName evidence="10">tRNA dimethylallyltransferase</fullName>
        <ecNumber evidence="10">2.5.1.75</ecNumber>
    </recommendedName>
    <alternativeName>
        <fullName evidence="10">Dimethylallyl diphosphate:tRNA dimethylallyltransferase</fullName>
        <shortName evidence="10">DMAPP:tRNA dimethylallyltransferase</shortName>
        <shortName evidence="10">DMATase</shortName>
    </alternativeName>
    <alternativeName>
        <fullName evidence="10">Isopentenyl-diphosphate:tRNA isopentenyltransferase</fullName>
        <shortName evidence="10">IPP transferase</shortName>
        <shortName evidence="10">IPPT</shortName>
        <shortName evidence="10">IPTase</shortName>
    </alternativeName>
</protein>
<comment type="cofactor">
    <cofactor evidence="1 10">
        <name>Mg(2+)</name>
        <dbReference type="ChEBI" id="CHEBI:18420"/>
    </cofactor>
</comment>
<dbReference type="HAMAP" id="MF_00185">
    <property type="entry name" value="IPP_trans"/>
    <property type="match status" value="1"/>
</dbReference>
<dbReference type="EMBL" id="FRAW01000045">
    <property type="protein sequence ID" value="SHL19284.1"/>
    <property type="molecule type" value="Genomic_DNA"/>
</dbReference>
<feature type="region of interest" description="Interaction with substrate tRNA" evidence="10">
    <location>
        <begin position="34"/>
        <end position="37"/>
    </location>
</feature>
<dbReference type="PANTHER" id="PTHR11088:SF60">
    <property type="entry name" value="TRNA DIMETHYLALLYLTRANSFERASE"/>
    <property type="match status" value="1"/>
</dbReference>
<dbReference type="InterPro" id="IPR018022">
    <property type="entry name" value="IPT"/>
</dbReference>
<comment type="subunit">
    <text evidence="10">Monomer.</text>
</comment>
<evidence type="ECO:0000256" key="13">
    <source>
        <dbReference type="RuleBase" id="RU003785"/>
    </source>
</evidence>
<evidence type="ECO:0000256" key="7">
    <source>
        <dbReference type="ARBA" id="ARBA00022840"/>
    </source>
</evidence>
<name>A0A1M6YLV4_9BACT</name>
<keyword evidence="6 10" id="KW-0547">Nucleotide-binding</keyword>
<feature type="site" description="Interaction with substrate tRNA" evidence="10">
    <location>
        <position position="120"/>
    </location>
</feature>
<dbReference type="EC" id="2.5.1.75" evidence="10"/>
<dbReference type="GO" id="GO:0006400">
    <property type="term" value="P:tRNA modification"/>
    <property type="evidence" value="ECO:0007669"/>
    <property type="project" value="TreeGrafter"/>
</dbReference>
<dbReference type="PANTHER" id="PTHR11088">
    <property type="entry name" value="TRNA DIMETHYLALLYLTRANSFERASE"/>
    <property type="match status" value="1"/>
</dbReference>
<dbReference type="GO" id="GO:0005524">
    <property type="term" value="F:ATP binding"/>
    <property type="evidence" value="ECO:0007669"/>
    <property type="project" value="UniProtKB-UniRule"/>
</dbReference>
<evidence type="ECO:0000256" key="9">
    <source>
        <dbReference type="ARBA" id="ARBA00049563"/>
    </source>
</evidence>
<feature type="site" description="Interaction with substrate tRNA" evidence="10">
    <location>
        <position position="98"/>
    </location>
</feature>
<evidence type="ECO:0000256" key="6">
    <source>
        <dbReference type="ARBA" id="ARBA00022741"/>
    </source>
</evidence>
<reference evidence="15" key="1">
    <citation type="submission" date="2016-11" db="EMBL/GenBank/DDBJ databases">
        <authorList>
            <person name="Varghese N."/>
            <person name="Submissions S."/>
        </authorList>
    </citation>
    <scope>NUCLEOTIDE SEQUENCE [LARGE SCALE GENOMIC DNA]</scope>
    <source>
        <strain evidence="15">UWOS</strain>
    </source>
</reference>
<comment type="caution">
    <text evidence="10">Lacks conserved residue(s) required for the propagation of feature annotation.</text>
</comment>
<dbReference type="NCBIfam" id="TIGR00174">
    <property type="entry name" value="miaA"/>
    <property type="match status" value="1"/>
</dbReference>